<dbReference type="PANTHER" id="PTHR12358:SF106">
    <property type="entry name" value="LIPID KINASE YEGS"/>
    <property type="match status" value="1"/>
</dbReference>
<dbReference type="PANTHER" id="PTHR12358">
    <property type="entry name" value="SPHINGOSINE KINASE"/>
    <property type="match status" value="1"/>
</dbReference>
<evidence type="ECO:0000259" key="4">
    <source>
        <dbReference type="PROSITE" id="PS50146"/>
    </source>
</evidence>
<dbReference type="InterPro" id="IPR016064">
    <property type="entry name" value="NAD/diacylglycerol_kinase_sf"/>
</dbReference>
<organism evidence="5 6">
    <name type="scientific">Actinopolyspora mzabensis</name>
    <dbReference type="NCBI Taxonomy" id="995066"/>
    <lineage>
        <taxon>Bacteria</taxon>
        <taxon>Bacillati</taxon>
        <taxon>Actinomycetota</taxon>
        <taxon>Actinomycetes</taxon>
        <taxon>Actinopolysporales</taxon>
        <taxon>Actinopolysporaceae</taxon>
        <taxon>Actinopolyspora</taxon>
    </lineage>
</organism>
<keyword evidence="5" id="KW-0808">Transferase</keyword>
<evidence type="ECO:0000256" key="1">
    <source>
        <dbReference type="ARBA" id="ARBA00001946"/>
    </source>
</evidence>
<feature type="domain" description="Cyclic nucleotide-binding" evidence="3">
    <location>
        <begin position="286"/>
        <end position="308"/>
    </location>
</feature>
<accession>A0A1G9DD21</accession>
<dbReference type="Gene3D" id="2.60.200.40">
    <property type="match status" value="1"/>
</dbReference>
<dbReference type="InterPro" id="IPR001206">
    <property type="entry name" value="Diacylglycerol_kinase_cat_dom"/>
</dbReference>
<dbReference type="Gene3D" id="3.40.50.10330">
    <property type="entry name" value="Probable inorganic polyphosphate/atp-NAD kinase, domain 1"/>
    <property type="match status" value="1"/>
</dbReference>
<evidence type="ECO:0000313" key="5">
    <source>
        <dbReference type="EMBL" id="SDK61750.1"/>
    </source>
</evidence>
<reference evidence="6" key="1">
    <citation type="submission" date="2016-10" db="EMBL/GenBank/DDBJ databases">
        <authorList>
            <person name="Varghese N."/>
            <person name="Submissions S."/>
        </authorList>
    </citation>
    <scope>NUCLEOTIDE SEQUENCE [LARGE SCALE GENOMIC DNA]</scope>
    <source>
        <strain evidence="6">DSM 45460</strain>
    </source>
</reference>
<evidence type="ECO:0000256" key="2">
    <source>
        <dbReference type="ARBA" id="ARBA00005983"/>
    </source>
</evidence>
<dbReference type="AlphaFoldDB" id="A0A1G9DD21"/>
<evidence type="ECO:0000259" key="3">
    <source>
        <dbReference type="PROSITE" id="PS50042"/>
    </source>
</evidence>
<dbReference type="PROSITE" id="PS50042">
    <property type="entry name" value="CNMP_BINDING_3"/>
    <property type="match status" value="1"/>
</dbReference>
<dbReference type="GO" id="GO:0005886">
    <property type="term" value="C:plasma membrane"/>
    <property type="evidence" value="ECO:0007669"/>
    <property type="project" value="TreeGrafter"/>
</dbReference>
<dbReference type="InterPro" id="IPR050187">
    <property type="entry name" value="Lipid_Phosphate_FormReg"/>
</dbReference>
<dbReference type="Proteomes" id="UP000199213">
    <property type="component" value="Unassembled WGS sequence"/>
</dbReference>
<comment type="cofactor">
    <cofactor evidence="1">
        <name>Mg(2+)</name>
        <dbReference type="ChEBI" id="CHEBI:18420"/>
    </cofactor>
</comment>
<proteinExistence type="inferred from homology"/>
<dbReference type="InterPro" id="IPR017438">
    <property type="entry name" value="ATP-NAD_kinase_N"/>
</dbReference>
<evidence type="ECO:0000313" key="6">
    <source>
        <dbReference type="Proteomes" id="UP000199213"/>
    </source>
</evidence>
<dbReference type="Pfam" id="PF00781">
    <property type="entry name" value="DAGK_cat"/>
    <property type="match status" value="1"/>
</dbReference>
<keyword evidence="5" id="KW-0418">Kinase</keyword>
<dbReference type="OrthoDB" id="142078at2"/>
<feature type="domain" description="DAGKc" evidence="4">
    <location>
        <begin position="1"/>
        <end position="136"/>
    </location>
</feature>
<dbReference type="SUPFAM" id="SSF111331">
    <property type="entry name" value="NAD kinase/diacylglycerol kinase-like"/>
    <property type="match status" value="1"/>
</dbReference>
<name>A0A1G9DD21_ACTMZ</name>
<comment type="similarity">
    <text evidence="2">Belongs to the diacylglycerol/lipid kinase family.</text>
</comment>
<protein>
    <submittedName>
        <fullName evidence="5">Diacylglycerol kinase family enzyme</fullName>
    </submittedName>
</protein>
<gene>
    <name evidence="5" type="ORF">SAMN04487820_11014</name>
</gene>
<dbReference type="SMART" id="SM00046">
    <property type="entry name" value="DAGKc"/>
    <property type="match status" value="1"/>
</dbReference>
<dbReference type="GO" id="GO:0004143">
    <property type="term" value="F:ATP-dependent diacylglycerol kinase activity"/>
    <property type="evidence" value="ECO:0007669"/>
    <property type="project" value="TreeGrafter"/>
</dbReference>
<keyword evidence="6" id="KW-1185">Reference proteome</keyword>
<dbReference type="RefSeq" id="WP_092629720.1">
    <property type="nucleotide sequence ID" value="NZ_FNFM01000010.1"/>
</dbReference>
<dbReference type="PROSITE" id="PS50146">
    <property type="entry name" value="DAGK"/>
    <property type="match status" value="1"/>
</dbReference>
<dbReference type="EMBL" id="FNFM01000010">
    <property type="protein sequence ID" value="SDK61750.1"/>
    <property type="molecule type" value="Genomic_DNA"/>
</dbReference>
<dbReference type="InterPro" id="IPR000595">
    <property type="entry name" value="cNMP-bd_dom"/>
</dbReference>
<sequence>MRAVLVVNPEATSTSAAGRDVLAHALASEVKLDVVQTRYRGHAADAAARATLEGADLIVVHGGDGTVNEVVNGMLRTEVTTPTPRPCLSVIPGGLANVFAGALGVPRDPLEATHQLLQALAEQRSRWIGLGKVDERWFTFNAGVGLDADVVAEVERRRGKGRRVTPWLYTSAATRCYLAGARNKPLLTVQADDEPQVTALHAAMISNADPWTYLGRRPVHTNPETRFETGLGVFALGSMLPHSVLRHIAQMLSDRAKPQGKSLFRRANISRLRVACERPLRVQVDGDSFGELSVIDFVSVPNALCVVG</sequence>